<dbReference type="Proteomes" id="UP000011115">
    <property type="component" value="Unassembled WGS sequence"/>
</dbReference>
<dbReference type="HOGENOM" id="CLU_2241420_0_0_1"/>
<evidence type="ECO:0000313" key="3">
    <source>
        <dbReference type="Proteomes" id="UP000011115"/>
    </source>
</evidence>
<evidence type="ECO:0008006" key="4">
    <source>
        <dbReference type="Google" id="ProtNLM"/>
    </source>
</evidence>
<organism evidence="2 3">
    <name type="scientific">Solanum tuberosum</name>
    <name type="common">Potato</name>
    <dbReference type="NCBI Taxonomy" id="4113"/>
    <lineage>
        <taxon>Eukaryota</taxon>
        <taxon>Viridiplantae</taxon>
        <taxon>Streptophyta</taxon>
        <taxon>Embryophyta</taxon>
        <taxon>Tracheophyta</taxon>
        <taxon>Spermatophyta</taxon>
        <taxon>Magnoliopsida</taxon>
        <taxon>eudicotyledons</taxon>
        <taxon>Gunneridae</taxon>
        <taxon>Pentapetalae</taxon>
        <taxon>asterids</taxon>
        <taxon>lamiids</taxon>
        <taxon>Solanales</taxon>
        <taxon>Solanaceae</taxon>
        <taxon>Solanoideae</taxon>
        <taxon>Solaneae</taxon>
        <taxon>Solanum</taxon>
    </lineage>
</organism>
<sequence length="105" mass="12158">MIQVTQMHYESMTFTRYAFYFRAIIGRMTKDQIEEDQERDENMAKMMTQMDLLSIHVIGSGSKVLNGVGVYGVTHDDADFEDLELVDRNGRKPSLRKSMSYPNEP</sequence>
<protein>
    <recommendedName>
        <fullName evidence="4">Integrase core domain containing protein</fullName>
    </recommendedName>
</protein>
<accession>M1DSL9</accession>
<dbReference type="EnsemblPlants" id="PGSC0003DMT400093748">
    <property type="protein sequence ID" value="PGSC0003DMT400093748"/>
    <property type="gene ID" value="PGSC0003DMG400043319"/>
</dbReference>
<reference evidence="3" key="1">
    <citation type="journal article" date="2011" name="Nature">
        <title>Genome sequence and analysis of the tuber crop potato.</title>
        <authorList>
            <consortium name="The Potato Genome Sequencing Consortium"/>
        </authorList>
    </citation>
    <scope>NUCLEOTIDE SEQUENCE [LARGE SCALE GENOMIC DNA]</scope>
    <source>
        <strain evidence="3">cv. DM1-3 516 R44</strain>
    </source>
</reference>
<proteinExistence type="predicted"/>
<feature type="region of interest" description="Disordered" evidence="1">
    <location>
        <begin position="84"/>
        <end position="105"/>
    </location>
</feature>
<evidence type="ECO:0000313" key="2">
    <source>
        <dbReference type="EnsemblPlants" id="PGSC0003DMT400093748"/>
    </source>
</evidence>
<dbReference type="InParanoid" id="M1DSL9"/>
<dbReference type="Gramene" id="PGSC0003DMT400093748">
    <property type="protein sequence ID" value="PGSC0003DMT400093748"/>
    <property type="gene ID" value="PGSC0003DMG400043319"/>
</dbReference>
<dbReference type="PaxDb" id="4113-PGSC0003DMT400093748"/>
<name>M1DSL9_SOLTU</name>
<dbReference type="AlphaFoldDB" id="M1DSL9"/>
<evidence type="ECO:0000256" key="1">
    <source>
        <dbReference type="SAM" id="MobiDB-lite"/>
    </source>
</evidence>
<keyword evidence="3" id="KW-1185">Reference proteome</keyword>
<reference evidence="2" key="2">
    <citation type="submission" date="2015-06" db="UniProtKB">
        <authorList>
            <consortium name="EnsemblPlants"/>
        </authorList>
    </citation>
    <scope>IDENTIFICATION</scope>
    <source>
        <strain evidence="2">DM1-3 516 R44</strain>
    </source>
</reference>